<evidence type="ECO:0000313" key="3">
    <source>
        <dbReference type="Proteomes" id="UP000322667"/>
    </source>
</evidence>
<organism evidence="2 3">
    <name type="scientific">Gossypium tomentosum</name>
    <name type="common">Hawaiian cotton</name>
    <name type="synonym">Gossypium sandvicense</name>
    <dbReference type="NCBI Taxonomy" id="34277"/>
    <lineage>
        <taxon>Eukaryota</taxon>
        <taxon>Viridiplantae</taxon>
        <taxon>Streptophyta</taxon>
        <taxon>Embryophyta</taxon>
        <taxon>Tracheophyta</taxon>
        <taxon>Spermatophyta</taxon>
        <taxon>Magnoliopsida</taxon>
        <taxon>eudicotyledons</taxon>
        <taxon>Gunneridae</taxon>
        <taxon>Pentapetalae</taxon>
        <taxon>rosids</taxon>
        <taxon>malvids</taxon>
        <taxon>Malvales</taxon>
        <taxon>Malvaceae</taxon>
        <taxon>Malvoideae</taxon>
        <taxon>Gossypium</taxon>
    </lineage>
</organism>
<accession>A0A5D2MVQ2</accession>
<protein>
    <submittedName>
        <fullName evidence="2">Uncharacterized protein</fullName>
    </submittedName>
</protein>
<keyword evidence="3" id="KW-1185">Reference proteome</keyword>
<feature type="region of interest" description="Disordered" evidence="1">
    <location>
        <begin position="1"/>
        <end position="53"/>
    </location>
</feature>
<dbReference type="EMBL" id="CM017621">
    <property type="protein sequence ID" value="TYH95636.1"/>
    <property type="molecule type" value="Genomic_DNA"/>
</dbReference>
<proteinExistence type="predicted"/>
<evidence type="ECO:0000313" key="2">
    <source>
        <dbReference type="EMBL" id="TYH95636.1"/>
    </source>
</evidence>
<gene>
    <name evidence="2" type="ORF">ES332_A12G120100v1</name>
</gene>
<sequence length="86" mass="10065">MAKVWATPLAKQGTKRSHLPPTLDGSPCESRKAPLARTPLLQPRTHPPHHQTDKSLPQYILLYDFWQLLLKWKLLPHFEKMYRSLL</sequence>
<evidence type="ECO:0000256" key="1">
    <source>
        <dbReference type="SAM" id="MobiDB-lite"/>
    </source>
</evidence>
<dbReference type="Proteomes" id="UP000322667">
    <property type="component" value="Chromosome A12"/>
</dbReference>
<name>A0A5D2MVQ2_GOSTO</name>
<reference evidence="2 3" key="1">
    <citation type="submission" date="2019-07" db="EMBL/GenBank/DDBJ databases">
        <title>WGS assembly of Gossypium tomentosum.</title>
        <authorList>
            <person name="Chen Z.J."/>
            <person name="Sreedasyam A."/>
            <person name="Ando A."/>
            <person name="Song Q."/>
            <person name="De L."/>
            <person name="Hulse-Kemp A."/>
            <person name="Ding M."/>
            <person name="Ye W."/>
            <person name="Kirkbride R."/>
            <person name="Jenkins J."/>
            <person name="Plott C."/>
            <person name="Lovell J."/>
            <person name="Lin Y.-M."/>
            <person name="Vaughn R."/>
            <person name="Liu B."/>
            <person name="Li W."/>
            <person name="Simpson S."/>
            <person name="Scheffler B."/>
            <person name="Saski C."/>
            <person name="Grover C."/>
            <person name="Hu G."/>
            <person name="Conover J."/>
            <person name="Carlson J."/>
            <person name="Shu S."/>
            <person name="Boston L."/>
            <person name="Williams M."/>
            <person name="Peterson D."/>
            <person name="Mcgee K."/>
            <person name="Jones D."/>
            <person name="Wendel J."/>
            <person name="Stelly D."/>
            <person name="Grimwood J."/>
            <person name="Schmutz J."/>
        </authorList>
    </citation>
    <scope>NUCLEOTIDE SEQUENCE [LARGE SCALE GENOMIC DNA]</scope>
    <source>
        <strain evidence="2">7179.01</strain>
    </source>
</reference>
<dbReference type="AlphaFoldDB" id="A0A5D2MVQ2"/>